<keyword evidence="1" id="KW-0812">Transmembrane</keyword>
<proteinExistence type="predicted"/>
<dbReference type="Gene3D" id="1.10.1900.10">
    <property type="entry name" value="c-terminal domain of poly(a) binding protein"/>
    <property type="match status" value="1"/>
</dbReference>
<keyword evidence="1" id="KW-0472">Membrane</keyword>
<feature type="transmembrane region" description="Helical" evidence="1">
    <location>
        <begin position="170"/>
        <end position="192"/>
    </location>
</feature>
<dbReference type="PANTHER" id="PTHR41307">
    <property type="entry name" value="MEMBRANE PROTEIN-RELATED"/>
    <property type="match status" value="1"/>
</dbReference>
<accession>A0A4R2BDP7</accession>
<keyword evidence="1" id="KW-1133">Transmembrane helix</keyword>
<feature type="transmembrane region" description="Helical" evidence="1">
    <location>
        <begin position="223"/>
        <end position="242"/>
    </location>
</feature>
<sequence>MKVSSESREFLENLRVYLLASGKYEGEIEEIVSELGDHLENAEKDGKDVTDIIGKTPKEYMGQLAGEMPFDLKGGLKFLPILMLGAFSYILMGDAIRGQLQYSLIDLIGYPAVFLMTLFLTALFYKYLASNKIPKLKQFIVFGIIAATPISLFIGVIYLDDWLGAPAIHFGPAAKGAAIFISLLMFIFIAIWSKSWVSIILPIVFFLPEVLIGFTDYQENTKLMLSVTIVPLCIGIYLLSVLRMEKKKEKSS</sequence>
<dbReference type="PANTHER" id="PTHR41307:SF1">
    <property type="entry name" value="MEMBRANE PROTEIN"/>
    <property type="match status" value="1"/>
</dbReference>
<evidence type="ECO:0000313" key="4">
    <source>
        <dbReference type="Proteomes" id="UP000295689"/>
    </source>
</evidence>
<feature type="transmembrane region" description="Helical" evidence="1">
    <location>
        <begin position="199"/>
        <end position="217"/>
    </location>
</feature>
<evidence type="ECO:0000313" key="3">
    <source>
        <dbReference type="EMBL" id="TCN25047.1"/>
    </source>
</evidence>
<comment type="caution">
    <text evidence="3">The sequence shown here is derived from an EMBL/GenBank/DDBJ whole genome shotgun (WGS) entry which is preliminary data.</text>
</comment>
<feature type="transmembrane region" description="Helical" evidence="1">
    <location>
        <begin position="108"/>
        <end position="127"/>
    </location>
</feature>
<name>A0A4R2BDP7_9BACI</name>
<protein>
    <recommendedName>
        <fullName evidence="2">HAAS transmembrane region domain-containing protein</fullName>
    </recommendedName>
</protein>
<dbReference type="Pfam" id="PF08006">
    <property type="entry name" value="HAAS_TM"/>
    <property type="match status" value="1"/>
</dbReference>
<evidence type="ECO:0000256" key="1">
    <source>
        <dbReference type="SAM" id="Phobius"/>
    </source>
</evidence>
<dbReference type="Proteomes" id="UP000295689">
    <property type="component" value="Unassembled WGS sequence"/>
</dbReference>
<dbReference type="AlphaFoldDB" id="A0A4R2BDP7"/>
<keyword evidence="4" id="KW-1185">Reference proteome</keyword>
<dbReference type="InterPro" id="IPR012963">
    <property type="entry name" value="HAAS_TM"/>
</dbReference>
<gene>
    <name evidence="3" type="ORF">EV146_106249</name>
</gene>
<organism evidence="3 4">
    <name type="scientific">Mesobacillus foraminis</name>
    <dbReference type="NCBI Taxonomy" id="279826"/>
    <lineage>
        <taxon>Bacteria</taxon>
        <taxon>Bacillati</taxon>
        <taxon>Bacillota</taxon>
        <taxon>Bacilli</taxon>
        <taxon>Bacillales</taxon>
        <taxon>Bacillaceae</taxon>
        <taxon>Mesobacillus</taxon>
    </lineage>
</organism>
<reference evidence="3 4" key="1">
    <citation type="journal article" date="2015" name="Stand. Genomic Sci.">
        <title>Genomic Encyclopedia of Bacterial and Archaeal Type Strains, Phase III: the genomes of soil and plant-associated and newly described type strains.</title>
        <authorList>
            <person name="Whitman W.B."/>
            <person name="Woyke T."/>
            <person name="Klenk H.P."/>
            <person name="Zhou Y."/>
            <person name="Lilburn T.G."/>
            <person name="Beck B.J."/>
            <person name="De Vos P."/>
            <person name="Vandamme P."/>
            <person name="Eisen J.A."/>
            <person name="Garrity G."/>
            <person name="Hugenholtz P."/>
            <person name="Kyrpides N.C."/>
        </authorList>
    </citation>
    <scope>NUCLEOTIDE SEQUENCE [LARGE SCALE GENOMIC DNA]</scope>
    <source>
        <strain evidence="3 4">CV53</strain>
    </source>
</reference>
<dbReference type="SUPFAM" id="SSF158560">
    <property type="entry name" value="BH3980-like"/>
    <property type="match status" value="1"/>
</dbReference>
<dbReference type="EMBL" id="SLVV01000006">
    <property type="protein sequence ID" value="TCN25047.1"/>
    <property type="molecule type" value="Genomic_DNA"/>
</dbReference>
<dbReference type="RefSeq" id="WP_132006425.1">
    <property type="nucleotide sequence ID" value="NZ_JABUHM010000004.1"/>
</dbReference>
<feature type="transmembrane region" description="Helical" evidence="1">
    <location>
        <begin position="139"/>
        <end position="158"/>
    </location>
</feature>
<feature type="transmembrane region" description="Helical" evidence="1">
    <location>
        <begin position="78"/>
        <end position="96"/>
    </location>
</feature>
<evidence type="ECO:0000259" key="2">
    <source>
        <dbReference type="Pfam" id="PF08006"/>
    </source>
</evidence>
<feature type="domain" description="HAAS transmembrane region" evidence="2">
    <location>
        <begin position="89"/>
        <end position="204"/>
    </location>
</feature>